<keyword evidence="1" id="KW-0418">Kinase</keyword>
<dbReference type="HOGENOM" id="CLU_004312_5_2_1"/>
<dbReference type="eggNOG" id="KOG0229">
    <property type="taxonomic scope" value="Eukaryota"/>
</dbReference>
<dbReference type="PROSITE" id="PS51455">
    <property type="entry name" value="PIPK"/>
    <property type="match status" value="1"/>
</dbReference>
<dbReference type="InterPro" id="IPR023610">
    <property type="entry name" value="PInositol-4/5-P-5/4-kinase"/>
</dbReference>
<dbReference type="SUPFAM" id="SSF56104">
    <property type="entry name" value="SAICAR synthase-like"/>
    <property type="match status" value="1"/>
</dbReference>
<evidence type="ECO:0000313" key="3">
    <source>
        <dbReference type="EMBL" id="ESO09420.1"/>
    </source>
</evidence>
<accession>T1G1I2</accession>
<dbReference type="EnsemblMetazoa" id="HelroT73772">
    <property type="protein sequence ID" value="HelroP73772"/>
    <property type="gene ID" value="HelroG73772"/>
</dbReference>
<dbReference type="InterPro" id="IPR002498">
    <property type="entry name" value="PInositol-4-P-4/5-kinase_core"/>
</dbReference>
<reference evidence="5" key="1">
    <citation type="submission" date="2012-12" db="EMBL/GenBank/DDBJ databases">
        <authorList>
            <person name="Hellsten U."/>
            <person name="Grimwood J."/>
            <person name="Chapman J.A."/>
            <person name="Shapiro H."/>
            <person name="Aerts A."/>
            <person name="Otillar R.P."/>
            <person name="Terry A.Y."/>
            <person name="Boore J.L."/>
            <person name="Simakov O."/>
            <person name="Marletaz F."/>
            <person name="Cho S.-J."/>
            <person name="Edsinger-Gonzales E."/>
            <person name="Havlak P."/>
            <person name="Kuo D.-H."/>
            <person name="Larsson T."/>
            <person name="Lv J."/>
            <person name="Arendt D."/>
            <person name="Savage R."/>
            <person name="Osoegawa K."/>
            <person name="de Jong P."/>
            <person name="Lindberg D.R."/>
            <person name="Seaver E.C."/>
            <person name="Weisblat D.A."/>
            <person name="Putnam N.H."/>
            <person name="Grigoriev I.V."/>
            <person name="Rokhsar D.S."/>
        </authorList>
    </citation>
    <scope>NUCLEOTIDE SEQUENCE</scope>
</reference>
<sequence length="388" mass="44724">RKIGHRRVHENGSVTYKKRPTTELMTAVQLGIAQSIGSLSAKPSRDILYEDFHVVVTVNFPRDGTNLTPAHHCSDFRFRTYAPDVFRYFRQIFKIKPADFLMSLCSDPLRELPNPGASGSIFYVTESDEFIIKTVQHKEAEFLQKLLPGYYMNLNQNPCTLLPKFYGLFCYQCGGKNIRFVVMNNIISSDVFLSEKFDLKGSTYKRKASKHEKSKPVPTLKDLDFVDIYPEGLMLEVETYDALVKTLDRDCRVLESFKIMDYSFLIGIYNIDNNEKVYESKVPKPRIGQYSTPMESIQAGSQNITSVFKSQIPAKNGRGERLLLYVGIIDILQSYRLAKKLEHAFKSLVQDGDTVSVHHPQFYAHRFKKFFNEVVFKSMFFFLSLYFA</sequence>
<proteinExistence type="predicted"/>
<dbReference type="PANTHER" id="PTHR23086:SF101">
    <property type="entry name" value="LP03320P-RELATED"/>
    <property type="match status" value="1"/>
</dbReference>
<dbReference type="Gene3D" id="3.30.800.10">
    <property type="entry name" value="Phosphatidylinositol Phosphate Kinase II Beta"/>
    <property type="match status" value="1"/>
</dbReference>
<dbReference type="Gene3D" id="3.30.810.10">
    <property type="entry name" value="2-Layer Sandwich"/>
    <property type="match status" value="1"/>
</dbReference>
<evidence type="ECO:0000313" key="5">
    <source>
        <dbReference type="Proteomes" id="UP000015101"/>
    </source>
</evidence>
<protein>
    <recommendedName>
        <fullName evidence="2">PIPK domain-containing protein</fullName>
    </recommendedName>
</protein>
<dbReference type="GO" id="GO:0005886">
    <property type="term" value="C:plasma membrane"/>
    <property type="evidence" value="ECO:0000318"/>
    <property type="project" value="GO_Central"/>
</dbReference>
<dbReference type="AlphaFoldDB" id="T1G1I2"/>
<dbReference type="GO" id="GO:0046854">
    <property type="term" value="P:phosphatidylinositol phosphate biosynthetic process"/>
    <property type="evidence" value="ECO:0000318"/>
    <property type="project" value="GO_Central"/>
</dbReference>
<organism evidence="4 5">
    <name type="scientific">Helobdella robusta</name>
    <name type="common">Californian leech</name>
    <dbReference type="NCBI Taxonomy" id="6412"/>
    <lineage>
        <taxon>Eukaryota</taxon>
        <taxon>Metazoa</taxon>
        <taxon>Spiralia</taxon>
        <taxon>Lophotrochozoa</taxon>
        <taxon>Annelida</taxon>
        <taxon>Clitellata</taxon>
        <taxon>Hirudinea</taxon>
        <taxon>Rhynchobdellida</taxon>
        <taxon>Glossiphoniidae</taxon>
        <taxon>Helobdella</taxon>
    </lineage>
</organism>
<dbReference type="Proteomes" id="UP000015101">
    <property type="component" value="Unassembled WGS sequence"/>
</dbReference>
<dbReference type="Pfam" id="PF01504">
    <property type="entry name" value="PIP5K"/>
    <property type="match status" value="1"/>
</dbReference>
<evidence type="ECO:0000313" key="4">
    <source>
        <dbReference type="EnsemblMetazoa" id="HelroP73772"/>
    </source>
</evidence>
<dbReference type="CDD" id="cd17301">
    <property type="entry name" value="PIPKc_PIP5KI"/>
    <property type="match status" value="1"/>
</dbReference>
<dbReference type="EMBL" id="AMQM01002958">
    <property type="status" value="NOT_ANNOTATED_CDS"/>
    <property type="molecule type" value="Genomic_DNA"/>
</dbReference>
<dbReference type="GO" id="GO:0016308">
    <property type="term" value="F:1-phosphatidylinositol-4-phosphate 5-kinase activity"/>
    <property type="evidence" value="ECO:0000318"/>
    <property type="project" value="GO_Central"/>
</dbReference>
<evidence type="ECO:0000259" key="2">
    <source>
        <dbReference type="PROSITE" id="PS51455"/>
    </source>
</evidence>
<dbReference type="OMA" id="QTGSKYC"/>
<reference evidence="4" key="3">
    <citation type="submission" date="2015-06" db="UniProtKB">
        <authorList>
            <consortium name="EnsemblMetazoa"/>
        </authorList>
    </citation>
    <scope>IDENTIFICATION</scope>
</reference>
<feature type="domain" description="PIPK" evidence="2">
    <location>
        <begin position="20"/>
        <end position="375"/>
    </location>
</feature>
<dbReference type="RefSeq" id="XP_009012513.1">
    <property type="nucleotide sequence ID" value="XM_009014265.1"/>
</dbReference>
<keyword evidence="1" id="KW-0547">Nucleotide-binding</keyword>
<dbReference type="InterPro" id="IPR027484">
    <property type="entry name" value="PInositol-4-P-5-kinase_N"/>
</dbReference>
<dbReference type="GeneID" id="20214930"/>
<name>T1G1I2_HELRO</name>
<dbReference type="InParanoid" id="T1G1I2"/>
<dbReference type="InterPro" id="IPR027483">
    <property type="entry name" value="PInositol-4-P-4/5-kinase_C_sf"/>
</dbReference>
<dbReference type="STRING" id="6412.T1G1I2"/>
<dbReference type="PANTHER" id="PTHR23086">
    <property type="entry name" value="PHOSPHATIDYLINOSITOL-4-PHOSPHATE 5-KINASE"/>
    <property type="match status" value="1"/>
</dbReference>
<gene>
    <name evidence="4" type="primary">20214930</name>
    <name evidence="3" type="ORF">HELRODRAFT_73772</name>
</gene>
<dbReference type="SMART" id="SM00330">
    <property type="entry name" value="PIPKc"/>
    <property type="match status" value="1"/>
</dbReference>
<dbReference type="EMBL" id="KB095959">
    <property type="protein sequence ID" value="ESO09420.1"/>
    <property type="molecule type" value="Genomic_DNA"/>
</dbReference>
<keyword evidence="1" id="KW-0067">ATP-binding</keyword>
<dbReference type="KEGG" id="hro:HELRODRAFT_73772"/>
<dbReference type="OrthoDB" id="70770at2759"/>
<dbReference type="CTD" id="20214930"/>
<reference evidence="3 5" key="2">
    <citation type="journal article" date="2013" name="Nature">
        <title>Insights into bilaterian evolution from three spiralian genomes.</title>
        <authorList>
            <person name="Simakov O."/>
            <person name="Marletaz F."/>
            <person name="Cho S.J."/>
            <person name="Edsinger-Gonzales E."/>
            <person name="Havlak P."/>
            <person name="Hellsten U."/>
            <person name="Kuo D.H."/>
            <person name="Larsson T."/>
            <person name="Lv J."/>
            <person name="Arendt D."/>
            <person name="Savage R."/>
            <person name="Osoegawa K."/>
            <person name="de Jong P."/>
            <person name="Grimwood J."/>
            <person name="Chapman J.A."/>
            <person name="Shapiro H."/>
            <person name="Aerts A."/>
            <person name="Otillar R.P."/>
            <person name="Terry A.Y."/>
            <person name="Boore J.L."/>
            <person name="Grigoriev I.V."/>
            <person name="Lindberg D.R."/>
            <person name="Seaver E.C."/>
            <person name="Weisblat D.A."/>
            <person name="Putnam N.H."/>
            <person name="Rokhsar D.S."/>
        </authorList>
    </citation>
    <scope>NUCLEOTIDE SEQUENCE</scope>
</reference>
<dbReference type="GO" id="GO:0005524">
    <property type="term" value="F:ATP binding"/>
    <property type="evidence" value="ECO:0007669"/>
    <property type="project" value="UniProtKB-UniRule"/>
</dbReference>
<keyword evidence="5" id="KW-1185">Reference proteome</keyword>
<evidence type="ECO:0000256" key="1">
    <source>
        <dbReference type="PROSITE-ProRule" id="PRU00781"/>
    </source>
</evidence>
<keyword evidence="1" id="KW-0808">Transferase</keyword>